<keyword evidence="1" id="KW-0732">Signal</keyword>
<organism evidence="2 3">
    <name type="scientific">Paenibacillus radicis</name>
    <name type="common">ex Xue et al. 2023</name>
    <dbReference type="NCBI Taxonomy" id="2972489"/>
    <lineage>
        <taxon>Bacteria</taxon>
        <taxon>Bacillati</taxon>
        <taxon>Bacillota</taxon>
        <taxon>Bacilli</taxon>
        <taxon>Bacillales</taxon>
        <taxon>Paenibacillaceae</taxon>
        <taxon>Paenibacillus</taxon>
    </lineage>
</organism>
<evidence type="ECO:0000313" key="3">
    <source>
        <dbReference type="Proteomes" id="UP001300012"/>
    </source>
</evidence>
<feature type="signal peptide" evidence="1">
    <location>
        <begin position="1"/>
        <end position="49"/>
    </location>
</feature>
<dbReference type="Proteomes" id="UP001300012">
    <property type="component" value="Unassembled WGS sequence"/>
</dbReference>
<gene>
    <name evidence="2" type="ORF">NV381_18235</name>
</gene>
<comment type="caution">
    <text evidence="2">The sequence shown here is derived from an EMBL/GenBank/DDBJ whole genome shotgun (WGS) entry which is preliminary data.</text>
</comment>
<evidence type="ECO:0000256" key="1">
    <source>
        <dbReference type="SAM" id="SignalP"/>
    </source>
</evidence>
<dbReference type="RefSeq" id="WP_258214725.1">
    <property type="nucleotide sequence ID" value="NZ_JANQBD010000013.1"/>
</dbReference>
<proteinExistence type="predicted"/>
<keyword evidence="3" id="KW-1185">Reference proteome</keyword>
<feature type="chain" id="PRO_5046900532" description="DUF4179 domain-containing protein" evidence="1">
    <location>
        <begin position="50"/>
        <end position="610"/>
    </location>
</feature>
<accession>A0ABT1YIZ7</accession>
<name>A0ABT1YIZ7_9BACL</name>
<evidence type="ECO:0008006" key="4">
    <source>
        <dbReference type="Google" id="ProtNLM"/>
    </source>
</evidence>
<evidence type="ECO:0000313" key="2">
    <source>
        <dbReference type="EMBL" id="MCR8633144.1"/>
    </source>
</evidence>
<reference evidence="2 3" key="1">
    <citation type="submission" date="2022-08" db="EMBL/GenBank/DDBJ databases">
        <title>Paenibacillus endoradicis sp. nov., Paenibacillus radicibacter sp. nov and Paenibacillus pararadicis sp. nov., three cold-adapted plant growth-promoting bacteria isolated from root of Larix gmelinii in Great Khingan.</title>
        <authorList>
            <person name="Xue H."/>
        </authorList>
    </citation>
    <scope>NUCLEOTIDE SEQUENCE [LARGE SCALE GENOMIC DNA]</scope>
    <source>
        <strain evidence="2 3">N5-1-1-5</strain>
    </source>
</reference>
<dbReference type="EMBL" id="JANQBD010000013">
    <property type="protein sequence ID" value="MCR8633144.1"/>
    <property type="molecule type" value="Genomic_DNA"/>
</dbReference>
<sequence length="610" mass="67309">MLTTNQQLNNDSISRKKSSLFRWSTAFASVLLTASILTPAFTAPTAAWAEEVTDNVQQQAAAPYALTDSLQVEVKSLLNEKTNDGTRLAAVIRVKSQGTKAVKFPDLDLRVTTTDGQEYTLQASVLNAHVIRSQTVEELNYYVAVDRNDVFGLTELTWYSVDWYAYPKKETVQLSIPVSGISWNGQLSVPQNPADNRSWGEPFVLPAAIDSPIRYTPVSVSKDFGPDGPINNIVLLAENPSDGSHTVPDFTLDGKAEPGASNKLVFNGKRVEQGPIELEPKAKKYIHYTIPTDKDTVLNSFNVLTTETFQQVDAKGQVSAISYNVGRYNIQLPSGNGISAEFAEAPVYEAETAFHFDSISNAIDPNLSISLVEFHKYLNEGEGYQTAIAKYMLTNNGDIPVPLPVYQTKLLSQQGQKYNGTRQAAAASEIMPHSSYVISYSYNLPSDLEDNQMVVSFSDGKTAGVTGSSLGAYKVSFQASDPTASEMSFYPFNVKLNTWTLNAQTYGSTTSPITYTYRLMMDLDIVRNEKVTVDQNFAKLRLELIDPTGKQIGTKDLPFTGTNRIISGKQFIKFDNLRTDEQEYPLTIHMYEVIATPTGEAKRLVGILKQ</sequence>
<protein>
    <recommendedName>
        <fullName evidence="4">DUF4179 domain-containing protein</fullName>
    </recommendedName>
</protein>